<dbReference type="Proteomes" id="UP001165124">
    <property type="component" value="Unassembled WGS sequence"/>
</dbReference>
<evidence type="ECO:0000259" key="3">
    <source>
        <dbReference type="SMART" id="SM00062"/>
    </source>
</evidence>
<dbReference type="RefSeq" id="WP_067911391.1">
    <property type="nucleotide sequence ID" value="NZ_BSRZ01000002.1"/>
</dbReference>
<evidence type="ECO:0000256" key="1">
    <source>
        <dbReference type="ARBA" id="ARBA00022729"/>
    </source>
</evidence>
<dbReference type="Gene3D" id="3.40.190.10">
    <property type="entry name" value="Periplasmic binding protein-like II"/>
    <property type="match status" value="2"/>
</dbReference>
<comment type="caution">
    <text evidence="5">The sequence shown here is derived from an EMBL/GenBank/DDBJ whole genome shotgun (WGS) entry which is preliminary data.</text>
</comment>
<dbReference type="CDD" id="cd13530">
    <property type="entry name" value="PBP2_peptides_like"/>
    <property type="match status" value="1"/>
</dbReference>
<dbReference type="InterPro" id="IPR001320">
    <property type="entry name" value="Iontro_rcpt_C"/>
</dbReference>
<keyword evidence="6" id="KW-1185">Reference proteome</keyword>
<proteinExistence type="predicted"/>
<evidence type="ECO:0000259" key="4">
    <source>
        <dbReference type="SMART" id="SM00079"/>
    </source>
</evidence>
<dbReference type="SUPFAM" id="SSF53850">
    <property type="entry name" value="Periplasmic binding protein-like II"/>
    <property type="match status" value="1"/>
</dbReference>
<dbReference type="PANTHER" id="PTHR35936">
    <property type="entry name" value="MEMBRANE-BOUND LYTIC MUREIN TRANSGLYCOSYLASE F"/>
    <property type="match status" value="1"/>
</dbReference>
<evidence type="ECO:0000313" key="5">
    <source>
        <dbReference type="EMBL" id="GLW62973.1"/>
    </source>
</evidence>
<dbReference type="SMART" id="SM00079">
    <property type="entry name" value="PBPe"/>
    <property type="match status" value="1"/>
</dbReference>
<evidence type="ECO:0008006" key="7">
    <source>
        <dbReference type="Google" id="ProtNLM"/>
    </source>
</evidence>
<protein>
    <recommendedName>
        <fullName evidence="7">Transporter substrate-binding domain-containing protein</fullName>
    </recommendedName>
</protein>
<dbReference type="SMART" id="SM00062">
    <property type="entry name" value="PBPb"/>
    <property type="match status" value="1"/>
</dbReference>
<feature type="domain" description="Ionotropic glutamate receptor C-terminal" evidence="4">
    <location>
        <begin position="42"/>
        <end position="263"/>
    </location>
</feature>
<feature type="domain" description="Solute-binding protein family 3/N-terminal" evidence="3">
    <location>
        <begin position="42"/>
        <end position="264"/>
    </location>
</feature>
<feature type="chain" id="PRO_5040762948" description="Transporter substrate-binding domain-containing protein" evidence="2">
    <location>
        <begin position="27"/>
        <end position="283"/>
    </location>
</feature>
<gene>
    <name evidence="5" type="ORF">Arub01_12170</name>
</gene>
<dbReference type="GO" id="GO:0016020">
    <property type="term" value="C:membrane"/>
    <property type="evidence" value="ECO:0007669"/>
    <property type="project" value="InterPro"/>
</dbReference>
<organism evidence="5 6">
    <name type="scientific">Actinomadura rubrobrunea</name>
    <dbReference type="NCBI Taxonomy" id="115335"/>
    <lineage>
        <taxon>Bacteria</taxon>
        <taxon>Bacillati</taxon>
        <taxon>Actinomycetota</taxon>
        <taxon>Actinomycetes</taxon>
        <taxon>Streptosporangiales</taxon>
        <taxon>Thermomonosporaceae</taxon>
        <taxon>Actinomadura</taxon>
    </lineage>
</organism>
<sequence>MSGASRRRPVLGAVLTALALAAGACGGEGATVQGVNLVEKGRLTSCTHVPNPPFQMRRGGAVVGFDVDLIDLVARRLGVPQRVVDVPFSTMDDGEALHANRCDVVMGALTITPERAEAMTPSKPYLDDVQALVVRKGSRIRSLDDVAARNLRLGARTAGSGQRYAERHDVDPRLFDTSEALLEGLRAGRVDAVVQDYPVVQGWLKSPAGSGLRIAALLRTGEQYGFWVRRNHNFRLVELINEAIDQARADGTYRRLYEQWIGPMPKAGGGAARARVRPVDGVR</sequence>
<dbReference type="InterPro" id="IPR001638">
    <property type="entry name" value="Solute-binding_3/MltF_N"/>
</dbReference>
<accession>A0A9W6UUL2</accession>
<name>A0A9W6UUL2_9ACTN</name>
<dbReference type="GO" id="GO:0015276">
    <property type="term" value="F:ligand-gated monoatomic ion channel activity"/>
    <property type="evidence" value="ECO:0007669"/>
    <property type="project" value="InterPro"/>
</dbReference>
<evidence type="ECO:0000313" key="6">
    <source>
        <dbReference type="Proteomes" id="UP001165124"/>
    </source>
</evidence>
<reference evidence="5" key="1">
    <citation type="submission" date="2023-02" db="EMBL/GenBank/DDBJ databases">
        <title>Actinomadura rubrobrunea NBRC 14622.</title>
        <authorList>
            <person name="Ichikawa N."/>
            <person name="Sato H."/>
            <person name="Tonouchi N."/>
        </authorList>
    </citation>
    <scope>NUCLEOTIDE SEQUENCE</scope>
    <source>
        <strain evidence="5">NBRC 14622</strain>
    </source>
</reference>
<feature type="signal peptide" evidence="2">
    <location>
        <begin position="1"/>
        <end position="26"/>
    </location>
</feature>
<dbReference type="Pfam" id="PF00497">
    <property type="entry name" value="SBP_bac_3"/>
    <property type="match status" value="1"/>
</dbReference>
<dbReference type="PANTHER" id="PTHR35936:SF17">
    <property type="entry name" value="ARGININE-BINDING EXTRACELLULAR PROTEIN ARTP"/>
    <property type="match status" value="1"/>
</dbReference>
<dbReference type="AlphaFoldDB" id="A0A9W6UUL2"/>
<evidence type="ECO:0000256" key="2">
    <source>
        <dbReference type="SAM" id="SignalP"/>
    </source>
</evidence>
<dbReference type="PROSITE" id="PS51257">
    <property type="entry name" value="PROKAR_LIPOPROTEIN"/>
    <property type="match status" value="1"/>
</dbReference>
<keyword evidence="1 2" id="KW-0732">Signal</keyword>
<dbReference type="EMBL" id="BSRZ01000002">
    <property type="protein sequence ID" value="GLW62973.1"/>
    <property type="molecule type" value="Genomic_DNA"/>
</dbReference>